<organism evidence="1 2">
    <name type="scientific">Alkalibacillus salilacus</name>
    <dbReference type="NCBI Taxonomy" id="284582"/>
    <lineage>
        <taxon>Bacteria</taxon>
        <taxon>Bacillati</taxon>
        <taxon>Bacillota</taxon>
        <taxon>Bacilli</taxon>
        <taxon>Bacillales</taxon>
        <taxon>Bacillaceae</taxon>
        <taxon>Alkalibacillus</taxon>
    </lineage>
</organism>
<protein>
    <submittedName>
        <fullName evidence="1">6-phosphogluconolactonase/glucosamine-6-phosphate isomerase/deaminase</fullName>
    </submittedName>
</protein>
<sequence length="43" mass="5240">MKQQNQRMMQAIYNELQPIHKVDAKNVHHHFGDERLLWNHPCC</sequence>
<evidence type="ECO:0000313" key="1">
    <source>
        <dbReference type="EMBL" id="MDQ0159707.1"/>
    </source>
</evidence>
<accession>A0ABT9VFN8</accession>
<name>A0ABT9VFN8_9BACI</name>
<comment type="caution">
    <text evidence="1">The sequence shown here is derived from an EMBL/GenBank/DDBJ whole genome shotgun (WGS) entry which is preliminary data.</text>
</comment>
<dbReference type="EMBL" id="JAUSTQ010000006">
    <property type="protein sequence ID" value="MDQ0159707.1"/>
    <property type="molecule type" value="Genomic_DNA"/>
</dbReference>
<reference evidence="1 2" key="1">
    <citation type="submission" date="2023-07" db="EMBL/GenBank/DDBJ databases">
        <title>Genomic Encyclopedia of Type Strains, Phase IV (KMG-IV): sequencing the most valuable type-strain genomes for metagenomic binning, comparative biology and taxonomic classification.</title>
        <authorList>
            <person name="Goeker M."/>
        </authorList>
    </citation>
    <scope>NUCLEOTIDE SEQUENCE [LARGE SCALE GENOMIC DNA]</scope>
    <source>
        <strain evidence="1 2">DSM 16460</strain>
    </source>
</reference>
<gene>
    <name evidence="1" type="ORF">J2S77_001693</name>
</gene>
<dbReference type="GO" id="GO:0016853">
    <property type="term" value="F:isomerase activity"/>
    <property type="evidence" value="ECO:0007669"/>
    <property type="project" value="UniProtKB-KW"/>
</dbReference>
<keyword evidence="1" id="KW-0413">Isomerase</keyword>
<proteinExistence type="predicted"/>
<evidence type="ECO:0000313" key="2">
    <source>
        <dbReference type="Proteomes" id="UP001224359"/>
    </source>
</evidence>
<keyword evidence="2" id="KW-1185">Reference proteome</keyword>
<dbReference type="Proteomes" id="UP001224359">
    <property type="component" value="Unassembled WGS sequence"/>
</dbReference>